<dbReference type="SUPFAM" id="SSF51735">
    <property type="entry name" value="NAD(P)-binding Rossmann-fold domains"/>
    <property type="match status" value="1"/>
</dbReference>
<dbReference type="InterPro" id="IPR046346">
    <property type="entry name" value="Aminoacid_DH-like_N_sf"/>
</dbReference>
<dbReference type="SUPFAM" id="SSF53223">
    <property type="entry name" value="Aminoacid dehydrogenase-like, N-terminal domain"/>
    <property type="match status" value="1"/>
</dbReference>
<dbReference type="InterPro" id="IPR011342">
    <property type="entry name" value="Shikimate_DH"/>
</dbReference>
<comment type="pathway">
    <text evidence="1 8">Metabolic intermediate biosynthesis; chorismate biosynthesis; chorismate from D-erythrose 4-phosphate and phosphoenolpyruvate: step 4/7.</text>
</comment>
<reference evidence="13" key="1">
    <citation type="submission" date="2019-02" db="EMBL/GenBank/DDBJ databases">
        <title>Draft genome sequence of Muricauda sp. 176CP4-71.</title>
        <authorList>
            <person name="Park J.-S."/>
        </authorList>
    </citation>
    <scope>NUCLEOTIDE SEQUENCE [LARGE SCALE GENOMIC DNA]</scope>
    <source>
        <strain evidence="13">176GS2-150</strain>
    </source>
</reference>
<comment type="catalytic activity">
    <reaction evidence="7 8">
        <text>shikimate + NADP(+) = 3-dehydroshikimate + NADPH + H(+)</text>
        <dbReference type="Rhea" id="RHEA:17737"/>
        <dbReference type="ChEBI" id="CHEBI:15378"/>
        <dbReference type="ChEBI" id="CHEBI:16630"/>
        <dbReference type="ChEBI" id="CHEBI:36208"/>
        <dbReference type="ChEBI" id="CHEBI:57783"/>
        <dbReference type="ChEBI" id="CHEBI:58349"/>
        <dbReference type="EC" id="1.1.1.25"/>
    </reaction>
</comment>
<feature type="domain" description="Shikimate dehydrogenase substrate binding N-terminal" evidence="10">
    <location>
        <begin position="6"/>
        <end position="88"/>
    </location>
</feature>
<dbReference type="GO" id="GO:0004764">
    <property type="term" value="F:shikimate 3-dehydrogenase (NADP+) activity"/>
    <property type="evidence" value="ECO:0007669"/>
    <property type="project" value="UniProtKB-EC"/>
</dbReference>
<dbReference type="InterPro" id="IPR013708">
    <property type="entry name" value="Shikimate_DH-bd_N"/>
</dbReference>
<dbReference type="Pfam" id="PF01488">
    <property type="entry name" value="Shikimate_DH"/>
    <property type="match status" value="1"/>
</dbReference>
<gene>
    <name evidence="8" type="primary">aroE</name>
    <name evidence="12" type="ORF">EXY25_17615</name>
</gene>
<keyword evidence="13" id="KW-1185">Reference proteome</keyword>
<dbReference type="RefSeq" id="WP_130567868.1">
    <property type="nucleotide sequence ID" value="NZ_SHLY01000008.1"/>
</dbReference>
<feature type="domain" description="Quinate/shikimate 5-dehydrogenase/glutamyl-tRNA reductase" evidence="9">
    <location>
        <begin position="116"/>
        <end position="192"/>
    </location>
</feature>
<dbReference type="Pfam" id="PF08501">
    <property type="entry name" value="Shikimate_dh_N"/>
    <property type="match status" value="1"/>
</dbReference>
<feature type="binding site" evidence="8">
    <location>
        <begin position="150"/>
        <end position="155"/>
    </location>
    <ligand>
        <name>NADP(+)</name>
        <dbReference type="ChEBI" id="CHEBI:58349"/>
    </ligand>
</feature>
<feature type="binding site" evidence="8">
    <location>
        <begin position="126"/>
        <end position="130"/>
    </location>
    <ligand>
        <name>NADP(+)</name>
        <dbReference type="ChEBI" id="CHEBI:58349"/>
    </ligand>
</feature>
<dbReference type="Pfam" id="PF18317">
    <property type="entry name" value="SDH_C"/>
    <property type="match status" value="1"/>
</dbReference>
<comment type="caution">
    <text evidence="8">Lacks conserved residue(s) required for the propagation of feature annotation.</text>
</comment>
<proteinExistence type="inferred from homology"/>
<dbReference type="PANTHER" id="PTHR21089:SF1">
    <property type="entry name" value="BIFUNCTIONAL 3-DEHYDROQUINATE DEHYDRATASE_SHIKIMATE DEHYDROGENASE, CHLOROPLASTIC"/>
    <property type="match status" value="1"/>
</dbReference>
<feature type="binding site" evidence="8">
    <location>
        <position position="245"/>
    </location>
    <ligand>
        <name>shikimate</name>
        <dbReference type="ChEBI" id="CHEBI:36208"/>
    </ligand>
</feature>
<accession>A0ABY1WLB7</accession>
<dbReference type="HAMAP" id="MF_00222">
    <property type="entry name" value="Shikimate_DH_AroE"/>
    <property type="match status" value="1"/>
</dbReference>
<organism evidence="12 13">
    <name type="scientific">Corallincola spongiicola</name>
    <dbReference type="NCBI Taxonomy" id="2520508"/>
    <lineage>
        <taxon>Bacteria</taxon>
        <taxon>Pseudomonadati</taxon>
        <taxon>Pseudomonadota</taxon>
        <taxon>Gammaproteobacteria</taxon>
        <taxon>Alteromonadales</taxon>
        <taxon>Psychromonadaceae</taxon>
        <taxon>Corallincola</taxon>
    </lineage>
</organism>
<feature type="domain" description="SDH C-terminal" evidence="11">
    <location>
        <begin position="238"/>
        <end position="267"/>
    </location>
</feature>
<dbReference type="PANTHER" id="PTHR21089">
    <property type="entry name" value="SHIKIMATE DEHYDROGENASE"/>
    <property type="match status" value="1"/>
</dbReference>
<feature type="binding site" evidence="8">
    <location>
        <position position="102"/>
    </location>
    <ligand>
        <name>shikimate</name>
        <dbReference type="ChEBI" id="CHEBI:36208"/>
    </ligand>
</feature>
<evidence type="ECO:0000256" key="3">
    <source>
        <dbReference type="ARBA" id="ARBA00022605"/>
    </source>
</evidence>
<evidence type="ECO:0000256" key="8">
    <source>
        <dbReference type="HAMAP-Rule" id="MF_00222"/>
    </source>
</evidence>
<dbReference type="InterPro" id="IPR041121">
    <property type="entry name" value="SDH_C"/>
</dbReference>
<evidence type="ECO:0000313" key="13">
    <source>
        <dbReference type="Proteomes" id="UP000292544"/>
    </source>
</evidence>
<dbReference type="Gene3D" id="3.40.50.720">
    <property type="entry name" value="NAD(P)-binding Rossmann-like Domain"/>
    <property type="match status" value="1"/>
</dbReference>
<keyword evidence="3 8" id="KW-0028">Amino-acid biosynthesis</keyword>
<keyword evidence="4 8" id="KW-0521">NADP</keyword>
<dbReference type="InterPro" id="IPR006151">
    <property type="entry name" value="Shikm_DH/Glu-tRNA_Rdtase"/>
</dbReference>
<protein>
    <recommendedName>
        <fullName evidence="2 8">Shikimate dehydrogenase (NADP(+))</fullName>
        <shortName evidence="8">SDH</shortName>
        <ecNumber evidence="2 8">1.1.1.25</ecNumber>
    </recommendedName>
</protein>
<evidence type="ECO:0000256" key="4">
    <source>
        <dbReference type="ARBA" id="ARBA00022857"/>
    </source>
</evidence>
<evidence type="ECO:0000259" key="9">
    <source>
        <dbReference type="Pfam" id="PF01488"/>
    </source>
</evidence>
<evidence type="ECO:0000256" key="5">
    <source>
        <dbReference type="ARBA" id="ARBA00023002"/>
    </source>
</evidence>
<evidence type="ECO:0000256" key="1">
    <source>
        <dbReference type="ARBA" id="ARBA00004871"/>
    </source>
</evidence>
<evidence type="ECO:0000256" key="7">
    <source>
        <dbReference type="ARBA" id="ARBA00049442"/>
    </source>
</evidence>
<evidence type="ECO:0000313" key="12">
    <source>
        <dbReference type="EMBL" id="TAA41119.1"/>
    </source>
</evidence>
<dbReference type="Proteomes" id="UP000292544">
    <property type="component" value="Unassembled WGS sequence"/>
</dbReference>
<evidence type="ECO:0000259" key="10">
    <source>
        <dbReference type="Pfam" id="PF08501"/>
    </source>
</evidence>
<dbReference type="InterPro" id="IPR022893">
    <property type="entry name" value="Shikimate_DH_fam"/>
</dbReference>
<comment type="function">
    <text evidence="8">Involved in the biosynthesis of the chorismate, which leads to the biosynthesis of aromatic amino acids. Catalyzes the reversible NADPH linked reduction of 3-dehydroshikimate (DHSA) to yield shikimate (SA).</text>
</comment>
<keyword evidence="6 8" id="KW-0057">Aromatic amino acid biosynthesis</keyword>
<feature type="binding site" evidence="8">
    <location>
        <position position="214"/>
    </location>
    <ligand>
        <name>NADP(+)</name>
        <dbReference type="ChEBI" id="CHEBI:58349"/>
    </ligand>
</feature>
<dbReference type="CDD" id="cd01065">
    <property type="entry name" value="NAD_bind_Shikimate_DH"/>
    <property type="match status" value="1"/>
</dbReference>
<dbReference type="EC" id="1.1.1.25" evidence="2 8"/>
<evidence type="ECO:0000256" key="6">
    <source>
        <dbReference type="ARBA" id="ARBA00023141"/>
    </source>
</evidence>
<dbReference type="InterPro" id="IPR036291">
    <property type="entry name" value="NAD(P)-bd_dom_sf"/>
</dbReference>
<feature type="binding site" evidence="8">
    <location>
        <position position="61"/>
    </location>
    <ligand>
        <name>shikimate</name>
        <dbReference type="ChEBI" id="CHEBI:36208"/>
    </ligand>
</feature>
<dbReference type="Gene3D" id="3.40.50.10860">
    <property type="entry name" value="Leucine Dehydrogenase, chain A, domain 1"/>
    <property type="match status" value="1"/>
</dbReference>
<feature type="binding site" evidence="8">
    <location>
        <position position="238"/>
    </location>
    <ligand>
        <name>NADP(+)</name>
        <dbReference type="ChEBI" id="CHEBI:58349"/>
    </ligand>
</feature>
<feature type="binding site" evidence="8">
    <location>
        <position position="216"/>
    </location>
    <ligand>
        <name>shikimate</name>
        <dbReference type="ChEBI" id="CHEBI:36208"/>
    </ligand>
</feature>
<dbReference type="NCBIfam" id="TIGR00507">
    <property type="entry name" value="aroE"/>
    <property type="match status" value="1"/>
</dbReference>
<feature type="binding site" evidence="8">
    <location>
        <position position="86"/>
    </location>
    <ligand>
        <name>shikimate</name>
        <dbReference type="ChEBI" id="CHEBI:36208"/>
    </ligand>
</feature>
<dbReference type="NCBIfam" id="NF001310">
    <property type="entry name" value="PRK00258.1-2"/>
    <property type="match status" value="1"/>
</dbReference>
<evidence type="ECO:0000256" key="2">
    <source>
        <dbReference type="ARBA" id="ARBA00012962"/>
    </source>
</evidence>
<evidence type="ECO:0000259" key="11">
    <source>
        <dbReference type="Pfam" id="PF18317"/>
    </source>
</evidence>
<sequence length="274" mass="28980">MDQYAVFGNPIGHSKSPMIHTFFARQTAQDISYQAILAPVDGFESAVQAFFSQGGKGCNVTVPFKEQAYVYATQLTPRAKIAGAVNTLKRLDDGGVIGDNTDGEGLVQDLLLHGISLADKRILLLGAGGAARGALLPLLEQKPAELRIANRTEAKAQALASLAAEFGPVSASGFAELGDTPFDLIINSTSASLSGDVPPISEQLIATDTVCYDMAYSEADTAFVAWAKAQGSRYVLDGLGMLVAQAAESFAIWRGIKPGTKSVLAEMRRNLGRR</sequence>
<name>A0ABY1WLB7_9GAMM</name>
<comment type="caution">
    <text evidence="12">The sequence shown here is derived from an EMBL/GenBank/DDBJ whole genome shotgun (WGS) entry which is preliminary data.</text>
</comment>
<keyword evidence="5 8" id="KW-0560">Oxidoreductase</keyword>
<feature type="active site" description="Proton acceptor" evidence="8">
    <location>
        <position position="65"/>
    </location>
</feature>
<comment type="similarity">
    <text evidence="8">Belongs to the shikimate dehydrogenase family.</text>
</comment>
<comment type="subunit">
    <text evidence="8">Homodimer.</text>
</comment>
<feature type="binding site" evidence="8">
    <location>
        <begin position="14"/>
        <end position="16"/>
    </location>
    <ligand>
        <name>shikimate</name>
        <dbReference type="ChEBI" id="CHEBI:36208"/>
    </ligand>
</feature>
<dbReference type="EMBL" id="SHLY01000008">
    <property type="protein sequence ID" value="TAA41119.1"/>
    <property type="molecule type" value="Genomic_DNA"/>
</dbReference>